<protein>
    <recommendedName>
        <fullName evidence="4">DUF5668 domain-containing protein</fullName>
    </recommendedName>
</protein>
<gene>
    <name evidence="2" type="ORF">NSA23_10520</name>
</gene>
<keyword evidence="3" id="KW-1185">Reference proteome</keyword>
<feature type="transmembrane region" description="Helical" evidence="1">
    <location>
        <begin position="68"/>
        <end position="89"/>
    </location>
</feature>
<comment type="caution">
    <text evidence="2">The sequence shown here is derived from an EMBL/GenBank/DDBJ whole genome shotgun (WGS) entry which is preliminary data.</text>
</comment>
<feature type="transmembrane region" description="Helical" evidence="1">
    <location>
        <begin position="7"/>
        <end position="27"/>
    </location>
</feature>
<sequence>MKKRRVGTISMGIVLVAFGVLIFIAQINKVSAINLSIKFWPIILFLIGGEILWYSYKYKEEDINIKYDVFSIFIVLLIVIINLGIYGLMETGIISKVSSMISAETFTFEIPYEEIEINKNIEKIIINTPKHCNLNMSSEKNNKIVFSGSADIITENKEKAKKLLNDKYINAKESGNTLYISFPDTSIHNNRYNNFSPYDFNLSIPEDKKVEIKGQGESLDLALDNVSNDWIIDDIGSVKIRLKKSINARIEALVHDSHSLIGNAQWKTTETKNEIEDTEKVKGELNYGDGKNNIYILSGGEVEVNVLE</sequence>
<accession>A0A9X2MIW4</accession>
<evidence type="ECO:0008006" key="4">
    <source>
        <dbReference type="Google" id="ProtNLM"/>
    </source>
</evidence>
<dbReference type="RefSeq" id="WP_257490516.1">
    <property type="nucleotide sequence ID" value="NZ_JANJZL010000007.1"/>
</dbReference>
<evidence type="ECO:0000256" key="1">
    <source>
        <dbReference type="SAM" id="Phobius"/>
    </source>
</evidence>
<evidence type="ECO:0000313" key="2">
    <source>
        <dbReference type="EMBL" id="MCR2044544.1"/>
    </source>
</evidence>
<dbReference type="Proteomes" id="UP001142078">
    <property type="component" value="Unassembled WGS sequence"/>
</dbReference>
<dbReference type="EMBL" id="JANJZL010000007">
    <property type="protein sequence ID" value="MCR2044544.1"/>
    <property type="molecule type" value="Genomic_DNA"/>
</dbReference>
<reference evidence="2" key="1">
    <citation type="submission" date="2022-07" db="EMBL/GenBank/DDBJ databases">
        <title>Enhanced cultured diversity of the mouse gut microbiota enables custom-made synthetic communities.</title>
        <authorList>
            <person name="Afrizal A."/>
        </authorList>
    </citation>
    <scope>NUCLEOTIDE SEQUENCE</scope>
    <source>
        <strain evidence="2">DSM 29482</strain>
    </source>
</reference>
<feature type="transmembrane region" description="Helical" evidence="1">
    <location>
        <begin position="39"/>
        <end position="56"/>
    </location>
</feature>
<evidence type="ECO:0000313" key="3">
    <source>
        <dbReference type="Proteomes" id="UP001142078"/>
    </source>
</evidence>
<proteinExistence type="predicted"/>
<keyword evidence="1" id="KW-1133">Transmembrane helix</keyword>
<keyword evidence="1" id="KW-0472">Membrane</keyword>
<organism evidence="2 3">
    <name type="scientific">Anaerosalibacter massiliensis</name>
    <dbReference type="NCBI Taxonomy" id="1347392"/>
    <lineage>
        <taxon>Bacteria</taxon>
        <taxon>Bacillati</taxon>
        <taxon>Bacillota</taxon>
        <taxon>Tissierellia</taxon>
        <taxon>Tissierellales</taxon>
        <taxon>Sporanaerobacteraceae</taxon>
        <taxon>Anaerosalibacter</taxon>
    </lineage>
</organism>
<dbReference type="AlphaFoldDB" id="A0A9X2MIW4"/>
<keyword evidence="1" id="KW-0812">Transmembrane</keyword>
<name>A0A9X2MIW4_9FIRM</name>